<keyword evidence="3" id="KW-1185">Reference proteome</keyword>
<dbReference type="RefSeq" id="WP_074767194.1">
    <property type="nucleotide sequence ID" value="NZ_FNKP01000002.1"/>
</dbReference>
<dbReference type="AlphaFoldDB" id="A0A1H1H9K0"/>
<gene>
    <name evidence="2" type="ORF">SAMN05443245_3634</name>
</gene>
<evidence type="ECO:0000259" key="1">
    <source>
        <dbReference type="Pfam" id="PF07484"/>
    </source>
</evidence>
<sequence length="202" mass="20493">MSDPYMGEIRMVAFSFAPYGWALCQGQLLPLAQNQALFSLLGTVYGGNGVATFGLPNLAGRSPVGTGTGAGLSSIELGQFAGAESFTMTGAQLPMHTHPAVIPPMSLTTSVSVPASTAATGGVVAPGPTTVLGEVSTGGRTSDLYNTTTPNTTLAPFNATVPFPQTTVPVGMAGSGLPMPLRNPYVGLNFCIALQGVFPTRG</sequence>
<feature type="domain" description="Phage tail collar" evidence="1">
    <location>
        <begin position="7"/>
        <end position="63"/>
    </location>
</feature>
<dbReference type="Proteomes" id="UP000183487">
    <property type="component" value="Unassembled WGS sequence"/>
</dbReference>
<evidence type="ECO:0000313" key="3">
    <source>
        <dbReference type="Proteomes" id="UP000183487"/>
    </source>
</evidence>
<dbReference type="EMBL" id="FNKP01000002">
    <property type="protein sequence ID" value="SDR21746.1"/>
    <property type="molecule type" value="Genomic_DNA"/>
</dbReference>
<protein>
    <submittedName>
        <fullName evidence="2">Microcystin-dependent protein</fullName>
    </submittedName>
</protein>
<organism evidence="2 3">
    <name type="scientific">Paraburkholderia fungorum</name>
    <dbReference type="NCBI Taxonomy" id="134537"/>
    <lineage>
        <taxon>Bacteria</taxon>
        <taxon>Pseudomonadati</taxon>
        <taxon>Pseudomonadota</taxon>
        <taxon>Betaproteobacteria</taxon>
        <taxon>Burkholderiales</taxon>
        <taxon>Burkholderiaceae</taxon>
        <taxon>Paraburkholderia</taxon>
    </lineage>
</organism>
<dbReference type="OrthoDB" id="9810174at2"/>
<dbReference type="InterPro" id="IPR011083">
    <property type="entry name" value="Phage_tail_collar_dom"/>
</dbReference>
<proteinExistence type="predicted"/>
<accession>A0A1H1H9K0</accession>
<dbReference type="SUPFAM" id="SSF88874">
    <property type="entry name" value="Receptor-binding domain of short tail fibre protein gp12"/>
    <property type="match status" value="1"/>
</dbReference>
<reference evidence="3" key="1">
    <citation type="submission" date="2016-10" db="EMBL/GenBank/DDBJ databases">
        <authorList>
            <person name="Varghese N."/>
        </authorList>
    </citation>
    <scope>NUCLEOTIDE SEQUENCE [LARGE SCALE GENOMIC DNA]</scope>
    <source>
        <strain evidence="3">GAS106B</strain>
    </source>
</reference>
<dbReference type="Pfam" id="PF07484">
    <property type="entry name" value="Collar"/>
    <property type="match status" value="1"/>
</dbReference>
<evidence type="ECO:0000313" key="2">
    <source>
        <dbReference type="EMBL" id="SDR21746.1"/>
    </source>
</evidence>
<name>A0A1H1H9K0_9BURK</name>
<dbReference type="Gene3D" id="3.90.1340.10">
    <property type="entry name" value="Phage tail collar domain"/>
    <property type="match status" value="1"/>
</dbReference>
<dbReference type="InterPro" id="IPR037053">
    <property type="entry name" value="Phage_tail_collar_dom_sf"/>
</dbReference>